<dbReference type="GO" id="GO:0004519">
    <property type="term" value="F:endonuclease activity"/>
    <property type="evidence" value="ECO:0007669"/>
    <property type="project" value="UniProtKB-KW"/>
</dbReference>
<sequence length="660" mass="72369">MRIESITVSGFRCFGPNEIAIPISDEVTTIVGPNAAGKTALLQAMSKMFGVTRAQRTVSFSDFHLAPGEDPESRDSKELYIEALIAFPELLDGSATPETIAPSFRHMLITRAAQAPVCRMRLEAQWDDDGTLEGEVSQNLYWIDSLDKEPAEDKCQPVAVTDRGLIQLYYTPASRDAAGQIRATAGTLAARLLRAIEWSSETEDKVQEATESLTAAFEGESAITAITEALQTRWADLHDDVSNTKPRLSLVSRRFEEVINKIAVIFEQGPDGRERGIEALSDGQQSLFYFALAAAVFDLEREVVEGSVAGFREDALHTPALTLFALEEPENHLSPYFLARIIRQVRSLTEASGAQAIITSHSPAVLSRVEPSEVRYCRCSAKTRVSTVKRIELPADDVEASKFVRGAILAYPELYFARFVLLVEGDSERIVLPHLAEALDLLIDPAFVAIVPLGGRHVQYFWRLLKSLGIPYATLLDLDLGRDGGGWGRVKTAIEKLIEFGAPKAKLLQTTTGVLTDAALLGMHGWNNSSDHSTQLSWINRLKEYGVYFSAPLDLDLAMLDAFPDDYAAVIPKGGGPRMAADKAAEVVLGTSGPGLSIYTGPYENYPPLFPNYRYHFLTHSKPATHLAALTRISKASLIAEMPAVLAEVVRHIANSLRRD</sequence>
<proteinExistence type="predicted"/>
<feature type="domain" description="ATPase AAA-type core" evidence="2">
    <location>
        <begin position="237"/>
        <end position="367"/>
    </location>
</feature>
<dbReference type="RefSeq" id="WP_090401481.1">
    <property type="nucleotide sequence ID" value="NZ_FNKM01000002.1"/>
</dbReference>
<evidence type="ECO:0000313" key="5">
    <source>
        <dbReference type="EMBL" id="TWR68193.1"/>
    </source>
</evidence>
<comment type="caution">
    <text evidence="5">The sequence shown here is derived from an EMBL/GenBank/DDBJ whole genome shotgun (WGS) entry which is preliminary data.</text>
</comment>
<dbReference type="PANTHER" id="PTHR43581:SF4">
    <property type="entry name" value="ATP_GTP PHOSPHATASE"/>
    <property type="match status" value="1"/>
</dbReference>
<feature type="domain" description="Endonuclease GajA/Old nuclease/RecF-like AAA" evidence="1">
    <location>
        <begin position="1"/>
        <end position="52"/>
    </location>
</feature>
<dbReference type="OrthoDB" id="3322489at2"/>
<evidence type="ECO:0000259" key="2">
    <source>
        <dbReference type="Pfam" id="PF13304"/>
    </source>
</evidence>
<gene>
    <name evidence="5" type="ORF">FIV39_06795</name>
    <name evidence="4" type="ORF">SAMN04490186_2095</name>
</gene>
<evidence type="ECO:0000259" key="1">
    <source>
        <dbReference type="Pfam" id="PF13175"/>
    </source>
</evidence>
<keyword evidence="4" id="KW-0540">Nuclease</keyword>
<feature type="domain" description="OLD protein-like TOPRIM" evidence="3">
    <location>
        <begin position="416"/>
        <end position="479"/>
    </location>
</feature>
<accession>A0A1H1E0Y2</accession>
<dbReference type="Pfam" id="PF20469">
    <property type="entry name" value="OLD-like_TOPRIM"/>
    <property type="match status" value="1"/>
</dbReference>
<evidence type="ECO:0000313" key="7">
    <source>
        <dbReference type="Proteomes" id="UP000317267"/>
    </source>
</evidence>
<dbReference type="InterPro" id="IPR027417">
    <property type="entry name" value="P-loop_NTPase"/>
</dbReference>
<dbReference type="PANTHER" id="PTHR43581">
    <property type="entry name" value="ATP/GTP PHOSPHATASE"/>
    <property type="match status" value="1"/>
</dbReference>
<dbReference type="AlphaFoldDB" id="A0A1H1E0Y2"/>
<dbReference type="Gene3D" id="3.40.50.300">
    <property type="entry name" value="P-loop containing nucleotide triphosphate hydrolases"/>
    <property type="match status" value="1"/>
</dbReference>
<dbReference type="InterPro" id="IPR051396">
    <property type="entry name" value="Bact_Antivir_Def_Nuclease"/>
</dbReference>
<reference evidence="5 7" key="2">
    <citation type="submission" date="2019-06" db="EMBL/GenBank/DDBJ databases">
        <title>Pseudomonas bimorpha sp. nov. isolated from bovine raw milk and skim milk concentrate.</title>
        <authorList>
            <person name="Hofmann K."/>
            <person name="Huptas C."/>
            <person name="Doll E."/>
            <person name="Scherer S."/>
            <person name="Wenning M."/>
        </authorList>
    </citation>
    <scope>NUCLEOTIDE SEQUENCE [LARGE SCALE GENOMIC DNA]</scope>
    <source>
        <strain evidence="5 7">DSM 17515</strain>
    </source>
</reference>
<evidence type="ECO:0000313" key="4">
    <source>
        <dbReference type="EMBL" id="SDQ82303.1"/>
    </source>
</evidence>
<name>A0A1H1E0Y2_9PSED</name>
<dbReference type="Proteomes" id="UP000317267">
    <property type="component" value="Unassembled WGS sequence"/>
</dbReference>
<dbReference type="InterPro" id="IPR034139">
    <property type="entry name" value="TOPRIM_OLD"/>
</dbReference>
<protein>
    <submittedName>
        <fullName evidence="4">ATP-dependent endonuclease of the OLD family</fullName>
    </submittedName>
    <submittedName>
        <fullName evidence="5">DUF2813 domain-containing protein</fullName>
    </submittedName>
</protein>
<dbReference type="Pfam" id="PF13175">
    <property type="entry name" value="AAA_15"/>
    <property type="match status" value="1"/>
</dbReference>
<dbReference type="CDD" id="cd01026">
    <property type="entry name" value="TOPRIM_OLD"/>
    <property type="match status" value="1"/>
</dbReference>
<dbReference type="GO" id="GO:0016887">
    <property type="term" value="F:ATP hydrolysis activity"/>
    <property type="evidence" value="ECO:0007669"/>
    <property type="project" value="InterPro"/>
</dbReference>
<keyword evidence="6" id="KW-1185">Reference proteome</keyword>
<dbReference type="EMBL" id="FNKM01000002">
    <property type="protein sequence ID" value="SDQ82303.1"/>
    <property type="molecule type" value="Genomic_DNA"/>
</dbReference>
<dbReference type="Pfam" id="PF13304">
    <property type="entry name" value="AAA_21"/>
    <property type="match status" value="1"/>
</dbReference>
<dbReference type="Proteomes" id="UP000198740">
    <property type="component" value="Unassembled WGS sequence"/>
</dbReference>
<dbReference type="SUPFAM" id="SSF52540">
    <property type="entry name" value="P-loop containing nucleoside triphosphate hydrolases"/>
    <property type="match status" value="1"/>
</dbReference>
<dbReference type="GO" id="GO:0005524">
    <property type="term" value="F:ATP binding"/>
    <property type="evidence" value="ECO:0007669"/>
    <property type="project" value="InterPro"/>
</dbReference>
<keyword evidence="4" id="KW-0255">Endonuclease</keyword>
<reference evidence="4 6" key="1">
    <citation type="submission" date="2016-10" db="EMBL/GenBank/DDBJ databases">
        <authorList>
            <person name="Varghese N."/>
            <person name="Submissions S."/>
        </authorList>
    </citation>
    <scope>NUCLEOTIDE SEQUENCE [LARGE SCALE GENOMIC DNA]</scope>
    <source>
        <strain evidence="4 6">BS2976</strain>
    </source>
</reference>
<keyword evidence="4" id="KW-0378">Hydrolase</keyword>
<evidence type="ECO:0000313" key="6">
    <source>
        <dbReference type="Proteomes" id="UP000198740"/>
    </source>
</evidence>
<dbReference type="InterPro" id="IPR003959">
    <property type="entry name" value="ATPase_AAA_core"/>
</dbReference>
<organism evidence="5 7">
    <name type="scientific">Pseudomonas grimontii</name>
    <dbReference type="NCBI Taxonomy" id="129847"/>
    <lineage>
        <taxon>Bacteria</taxon>
        <taxon>Pseudomonadati</taxon>
        <taxon>Pseudomonadota</taxon>
        <taxon>Gammaproteobacteria</taxon>
        <taxon>Pseudomonadales</taxon>
        <taxon>Pseudomonadaceae</taxon>
        <taxon>Pseudomonas</taxon>
    </lineage>
</organism>
<evidence type="ECO:0000259" key="3">
    <source>
        <dbReference type="Pfam" id="PF20469"/>
    </source>
</evidence>
<dbReference type="EMBL" id="VFES01000003">
    <property type="protein sequence ID" value="TWR68193.1"/>
    <property type="molecule type" value="Genomic_DNA"/>
</dbReference>
<dbReference type="InterPro" id="IPR041685">
    <property type="entry name" value="AAA_GajA/Old/RecF-like"/>
</dbReference>